<evidence type="ECO:0000259" key="1">
    <source>
        <dbReference type="PROSITE" id="PS50075"/>
    </source>
</evidence>
<dbReference type="InterPro" id="IPR036736">
    <property type="entry name" value="ACP-like_sf"/>
</dbReference>
<feature type="domain" description="Carrier" evidence="1">
    <location>
        <begin position="1"/>
        <end position="81"/>
    </location>
</feature>
<dbReference type="RefSeq" id="WP_014200611.1">
    <property type="nucleotide sequence ID" value="NC_016599.1"/>
</dbReference>
<dbReference type="EMBL" id="CP003156">
    <property type="protein sequence ID" value="AEV31250.1"/>
    <property type="molecule type" value="Genomic_DNA"/>
</dbReference>
<dbReference type="SUPFAM" id="SSF47336">
    <property type="entry name" value="ACP-like"/>
    <property type="match status" value="1"/>
</dbReference>
<evidence type="ECO:0000313" key="3">
    <source>
        <dbReference type="Proteomes" id="UP000005631"/>
    </source>
</evidence>
<dbReference type="OrthoDB" id="9811033at2"/>
<dbReference type="Proteomes" id="UP000005631">
    <property type="component" value="Chromosome"/>
</dbReference>
<accession>G8R7D9</accession>
<dbReference type="PROSITE" id="PS50075">
    <property type="entry name" value="CARRIER"/>
    <property type="match status" value="1"/>
</dbReference>
<dbReference type="HOGENOM" id="CLU_2570525_0_0_10"/>
<reference evidence="2 3" key="1">
    <citation type="journal article" date="2012" name="Stand. Genomic Sci.">
        <title>Genome sequence of the orange-pigmented seawater bacterium Owenweeksia hongkongensis type strain (UST20020801(T)).</title>
        <authorList>
            <person name="Riedel T."/>
            <person name="Held B."/>
            <person name="Nolan M."/>
            <person name="Lucas S."/>
            <person name="Lapidus A."/>
            <person name="Tice H."/>
            <person name="Del Rio T.G."/>
            <person name="Cheng J.F."/>
            <person name="Han C."/>
            <person name="Tapia R."/>
            <person name="Goodwin L.A."/>
            <person name="Pitluck S."/>
            <person name="Liolios K."/>
            <person name="Mavromatis K."/>
            <person name="Pagani I."/>
            <person name="Ivanova N."/>
            <person name="Mikhailova N."/>
            <person name="Pati A."/>
            <person name="Chen A."/>
            <person name="Palaniappan K."/>
            <person name="Rohde M."/>
            <person name="Tindall B.J."/>
            <person name="Detter J.C."/>
            <person name="Goker M."/>
            <person name="Woyke T."/>
            <person name="Bristow J."/>
            <person name="Eisen J.A."/>
            <person name="Markowitz V."/>
            <person name="Hugenholtz P."/>
            <person name="Klenk H.P."/>
            <person name="Kyrpides N.C."/>
        </authorList>
    </citation>
    <scope>NUCLEOTIDE SEQUENCE</scope>
    <source>
        <strain evidence="3">DSM 17368 / JCM 12287 / NRRL B-23963</strain>
    </source>
</reference>
<sequence>MSPAEVSEELLKFIQENLVDASLELTSKTDLHNVAGIDSMAMVEIILFIERKFGVSFSDDELNPKIFISVEVLSEAVLTHD</sequence>
<gene>
    <name evidence="2" type="ordered locus">Oweho_0228</name>
</gene>
<name>G8R7D9_OWEHD</name>
<dbReference type="Gene3D" id="1.10.1200.10">
    <property type="entry name" value="ACP-like"/>
    <property type="match status" value="1"/>
</dbReference>
<evidence type="ECO:0000313" key="2">
    <source>
        <dbReference type="EMBL" id="AEV31250.1"/>
    </source>
</evidence>
<protein>
    <submittedName>
        <fullName evidence="2">Acyl carrier protein</fullName>
    </submittedName>
</protein>
<organism evidence="2 3">
    <name type="scientific">Owenweeksia hongkongensis (strain DSM 17368 / CIP 108786 / JCM 12287 / NRRL B-23963 / UST20020801)</name>
    <dbReference type="NCBI Taxonomy" id="926562"/>
    <lineage>
        <taxon>Bacteria</taxon>
        <taxon>Pseudomonadati</taxon>
        <taxon>Bacteroidota</taxon>
        <taxon>Flavobacteriia</taxon>
        <taxon>Flavobacteriales</taxon>
        <taxon>Owenweeksiaceae</taxon>
        <taxon>Owenweeksia</taxon>
    </lineage>
</organism>
<keyword evidence="3" id="KW-1185">Reference proteome</keyword>
<dbReference type="eggNOG" id="COG0236">
    <property type="taxonomic scope" value="Bacteria"/>
</dbReference>
<dbReference type="KEGG" id="oho:Oweho_0228"/>
<proteinExistence type="predicted"/>
<dbReference type="STRING" id="926562.Oweho_0228"/>
<dbReference type="Pfam" id="PF00550">
    <property type="entry name" value="PP-binding"/>
    <property type="match status" value="1"/>
</dbReference>
<dbReference type="AlphaFoldDB" id="G8R7D9"/>
<dbReference type="InterPro" id="IPR009081">
    <property type="entry name" value="PP-bd_ACP"/>
</dbReference>